<evidence type="ECO:0000313" key="1">
    <source>
        <dbReference type="EMBL" id="UYM15203.1"/>
    </source>
</evidence>
<organism evidence="1 2">
    <name type="scientific">Endozoicomonas euniceicola</name>
    <dbReference type="NCBI Taxonomy" id="1234143"/>
    <lineage>
        <taxon>Bacteria</taxon>
        <taxon>Pseudomonadati</taxon>
        <taxon>Pseudomonadota</taxon>
        <taxon>Gammaproteobacteria</taxon>
        <taxon>Oceanospirillales</taxon>
        <taxon>Endozoicomonadaceae</taxon>
        <taxon>Endozoicomonas</taxon>
    </lineage>
</organism>
<keyword evidence="2" id="KW-1185">Reference proteome</keyword>
<reference evidence="1" key="1">
    <citation type="submission" date="2022-10" db="EMBL/GenBank/DDBJ databases">
        <title>Completed Genome Sequence of two octocoral isolated bacterium, Endozoicomonas euniceicola EF212T and Endozoicomonas gorgoniicola PS125T.</title>
        <authorList>
            <person name="Chiou Y.-J."/>
            <person name="Chen Y.-H."/>
        </authorList>
    </citation>
    <scope>NUCLEOTIDE SEQUENCE</scope>
    <source>
        <strain evidence="1">EF212</strain>
    </source>
</reference>
<sequence>MRTLCPDPAFTEIILEPISQSFILRQVLKKEDQLFAELDNLYSLRVNAATARQLAWLAGSSEYRAWARSIAIYAGEALISPEGKPWRCPLPDFKLKVDYSVIKSPGAALVYGINRISPVLGMKYKKITLYRSNKQETFTL</sequence>
<dbReference type="Proteomes" id="UP001163255">
    <property type="component" value="Chromosome"/>
</dbReference>
<accession>A0ABY6GR25</accession>
<proteinExistence type="predicted"/>
<evidence type="ECO:0000313" key="2">
    <source>
        <dbReference type="Proteomes" id="UP001163255"/>
    </source>
</evidence>
<dbReference type="RefSeq" id="WP_262597105.1">
    <property type="nucleotide sequence ID" value="NZ_CP103300.1"/>
</dbReference>
<protein>
    <submittedName>
        <fullName evidence="1">Uncharacterized protein</fullName>
    </submittedName>
</protein>
<dbReference type="EMBL" id="CP103300">
    <property type="protein sequence ID" value="UYM15203.1"/>
    <property type="molecule type" value="Genomic_DNA"/>
</dbReference>
<name>A0ABY6GR25_9GAMM</name>
<gene>
    <name evidence="1" type="ORF">NX720_20425</name>
</gene>